<dbReference type="Pfam" id="PF23097">
    <property type="entry name" value="NOL10_2nd"/>
    <property type="match status" value="1"/>
</dbReference>
<sequence length="641" mass="70125">MATGCYPPQVRCYELRELSLKFSRHFEADVVQFQILSADWKKCVFMLADRTIEFHSQFGRHHTTRIPHFGRTIAYQRETCDLLAAGASEDIYRLNLEQGCFLSPLRTGASGINVLAIHPGHGMIGAGTQDGVVQCWDPRTRERLGSCSPFDAVGYLPDKASPKEVTALRFDTRGLQLATGLSSGHVVVYDIRRPSPLLVKDHQYGLPIVDLKYHTGDAYIVSADTKIVKIWEPVHGAIYTTVQPAADINDVALYPDSGMIFLALETERLGAYFTPSLGPAPRWCHFLDNLTEEMEVAAEASVYDDYTFVTREELESLQMETLVGTTMLRPYMHGFFIDARLHSKAVALSQPFAYEQWRKEKIEEKVASKASGRIAPVKRAKPPKVNPELADEIRRAERKADRMKAADNTPSLLDDRRFEKLFSDPSFQIDRESEAYLVRHPHGVVVQKMRGISGSDKGIGIATEESESGEEGEEDTEQDGEFASEEGEEPAWKETQALEYGERQSHPRDPRMVAMSDNLLAGSAKQAPKTLPPTVTFGERLVSIGGQATMALAGHASGPREMVFDTIEVAAAGLAAMGSKGSGRGKGVCMAGSKGKGKGAGRGRTTSPREGKRGIEGGMLSSSGKGKGKGGKGKGKSRGRG</sequence>
<dbReference type="SMART" id="SM00320">
    <property type="entry name" value="WD40"/>
    <property type="match status" value="3"/>
</dbReference>
<comment type="similarity">
    <text evidence="2">Belongs to the WD repeat NOL10/ENP2 family.</text>
</comment>
<organism evidence="11">
    <name type="scientific">Haptolina ericina</name>
    <dbReference type="NCBI Taxonomy" id="156174"/>
    <lineage>
        <taxon>Eukaryota</taxon>
        <taxon>Haptista</taxon>
        <taxon>Haptophyta</taxon>
        <taxon>Prymnesiophyceae</taxon>
        <taxon>Prymnesiales</taxon>
        <taxon>Prymnesiaceae</taxon>
        <taxon>Haptolina</taxon>
    </lineage>
</organism>
<feature type="repeat" description="WD" evidence="6">
    <location>
        <begin position="105"/>
        <end position="146"/>
    </location>
</feature>
<reference evidence="11" key="1">
    <citation type="submission" date="2021-01" db="EMBL/GenBank/DDBJ databases">
        <authorList>
            <person name="Corre E."/>
            <person name="Pelletier E."/>
            <person name="Niang G."/>
            <person name="Scheremetjew M."/>
            <person name="Finn R."/>
            <person name="Kale V."/>
            <person name="Holt S."/>
            <person name="Cochrane G."/>
            <person name="Meng A."/>
            <person name="Brown T."/>
            <person name="Cohen L."/>
        </authorList>
    </citation>
    <scope>NUCLEOTIDE SEQUENCE</scope>
    <source>
        <strain evidence="11">CCMP281</strain>
    </source>
</reference>
<evidence type="ECO:0000256" key="4">
    <source>
        <dbReference type="ARBA" id="ARBA00022737"/>
    </source>
</evidence>
<dbReference type="Pfam" id="PF23098">
    <property type="entry name" value="Beta-prop_NOL10_N"/>
    <property type="match status" value="1"/>
</dbReference>
<evidence type="ECO:0008006" key="12">
    <source>
        <dbReference type="Google" id="ProtNLM"/>
    </source>
</evidence>
<keyword evidence="4" id="KW-0677">Repeat</keyword>
<evidence type="ECO:0000256" key="5">
    <source>
        <dbReference type="ARBA" id="ARBA00023242"/>
    </source>
</evidence>
<evidence type="ECO:0000259" key="9">
    <source>
        <dbReference type="Pfam" id="PF23097"/>
    </source>
</evidence>
<comment type="subcellular location">
    <subcellularLocation>
        <location evidence="1">Nucleus</location>
        <location evidence="1">Nucleolus</location>
    </subcellularLocation>
</comment>
<protein>
    <recommendedName>
        <fullName evidence="12">NUC153 domain-containing protein</fullName>
    </recommendedName>
</protein>
<dbReference type="InterPro" id="IPR036322">
    <property type="entry name" value="WD40_repeat_dom_sf"/>
</dbReference>
<dbReference type="GO" id="GO:0032040">
    <property type="term" value="C:small-subunit processome"/>
    <property type="evidence" value="ECO:0007669"/>
    <property type="project" value="TreeGrafter"/>
</dbReference>
<dbReference type="PANTHER" id="PTHR14927">
    <property type="entry name" value="NUCLEOLAR PROTEIN 10"/>
    <property type="match status" value="1"/>
</dbReference>
<gene>
    <name evidence="11" type="ORF">HERI1096_LOCUS17298</name>
</gene>
<evidence type="ECO:0000256" key="3">
    <source>
        <dbReference type="ARBA" id="ARBA00022574"/>
    </source>
</evidence>
<evidence type="ECO:0000259" key="10">
    <source>
        <dbReference type="Pfam" id="PF23098"/>
    </source>
</evidence>
<dbReference type="GO" id="GO:0000462">
    <property type="term" value="P:maturation of SSU-rRNA from tricistronic rRNA transcript (SSU-rRNA, 5.8S rRNA, LSU-rRNA)"/>
    <property type="evidence" value="ECO:0007669"/>
    <property type="project" value="TreeGrafter"/>
</dbReference>
<feature type="region of interest" description="Disordered" evidence="7">
    <location>
        <begin position="454"/>
        <end position="492"/>
    </location>
</feature>
<feature type="domain" description="NUC153" evidence="8">
    <location>
        <begin position="415"/>
        <end position="441"/>
    </location>
</feature>
<dbReference type="InterPro" id="IPR001680">
    <property type="entry name" value="WD40_rpt"/>
</dbReference>
<keyword evidence="5" id="KW-0539">Nucleus</keyword>
<keyword evidence="3 6" id="KW-0853">WD repeat</keyword>
<proteinExistence type="inferred from homology"/>
<dbReference type="PANTHER" id="PTHR14927:SF0">
    <property type="entry name" value="NUCLEOLAR PROTEIN 10"/>
    <property type="match status" value="1"/>
</dbReference>
<dbReference type="EMBL" id="HBHX01031056">
    <property type="protein sequence ID" value="CAE0116613.1"/>
    <property type="molecule type" value="Transcribed_RNA"/>
</dbReference>
<dbReference type="GO" id="GO:0030686">
    <property type="term" value="C:90S preribosome"/>
    <property type="evidence" value="ECO:0007669"/>
    <property type="project" value="TreeGrafter"/>
</dbReference>
<feature type="region of interest" description="Disordered" evidence="7">
    <location>
        <begin position="577"/>
        <end position="641"/>
    </location>
</feature>
<dbReference type="AlphaFoldDB" id="A0A7S3AXP8"/>
<evidence type="ECO:0000256" key="1">
    <source>
        <dbReference type="ARBA" id="ARBA00004604"/>
    </source>
</evidence>
<evidence type="ECO:0000256" key="2">
    <source>
        <dbReference type="ARBA" id="ARBA00005264"/>
    </source>
</evidence>
<dbReference type="InterPro" id="IPR040382">
    <property type="entry name" value="NOL10/Enp2"/>
</dbReference>
<accession>A0A7S3AXP8</accession>
<dbReference type="InterPro" id="IPR056551">
    <property type="entry name" value="Beta-prop_NOL10_N"/>
</dbReference>
<dbReference type="PROSITE" id="PS50082">
    <property type="entry name" value="WD_REPEATS_2"/>
    <property type="match status" value="1"/>
</dbReference>
<dbReference type="SUPFAM" id="SSF50978">
    <property type="entry name" value="WD40 repeat-like"/>
    <property type="match status" value="1"/>
</dbReference>
<dbReference type="InterPro" id="IPR012580">
    <property type="entry name" value="NUC153"/>
</dbReference>
<evidence type="ECO:0000259" key="8">
    <source>
        <dbReference type="Pfam" id="PF08159"/>
    </source>
</evidence>
<evidence type="ECO:0000313" key="11">
    <source>
        <dbReference type="EMBL" id="CAE0116613.1"/>
    </source>
</evidence>
<evidence type="ECO:0000256" key="7">
    <source>
        <dbReference type="SAM" id="MobiDB-lite"/>
    </source>
</evidence>
<name>A0A7S3AXP8_9EUKA</name>
<feature type="compositionally biased region" description="Acidic residues" evidence="7">
    <location>
        <begin position="464"/>
        <end position="489"/>
    </location>
</feature>
<dbReference type="InterPro" id="IPR056550">
    <property type="entry name" value="NOL10_2nd"/>
</dbReference>
<feature type="compositionally biased region" description="Basic residues" evidence="7">
    <location>
        <begin position="626"/>
        <end position="641"/>
    </location>
</feature>
<dbReference type="InterPro" id="IPR015943">
    <property type="entry name" value="WD40/YVTN_repeat-like_dom_sf"/>
</dbReference>
<evidence type="ECO:0000256" key="6">
    <source>
        <dbReference type="PROSITE-ProRule" id="PRU00221"/>
    </source>
</evidence>
<dbReference type="Gene3D" id="2.130.10.10">
    <property type="entry name" value="YVTN repeat-like/Quinoprotein amine dehydrogenase"/>
    <property type="match status" value="2"/>
</dbReference>
<feature type="domain" description="Nucleolar protein 10-like second" evidence="9">
    <location>
        <begin position="302"/>
        <end position="349"/>
    </location>
</feature>
<dbReference type="Pfam" id="PF08159">
    <property type="entry name" value="NUC153"/>
    <property type="match status" value="1"/>
</dbReference>
<feature type="domain" description="Nucleolar protein 10-like N-terminal" evidence="10">
    <location>
        <begin position="3"/>
        <end position="295"/>
    </location>
</feature>